<evidence type="ECO:0000256" key="1">
    <source>
        <dbReference type="SAM" id="MobiDB-lite"/>
    </source>
</evidence>
<dbReference type="EMBL" id="KE345247">
    <property type="protein sequence ID" value="EXB96710.1"/>
    <property type="molecule type" value="Genomic_DNA"/>
</dbReference>
<dbReference type="Proteomes" id="UP000030645">
    <property type="component" value="Unassembled WGS sequence"/>
</dbReference>
<dbReference type="AlphaFoldDB" id="W9RUP8"/>
<feature type="compositionally biased region" description="Basic and acidic residues" evidence="1">
    <location>
        <begin position="19"/>
        <end position="42"/>
    </location>
</feature>
<feature type="compositionally biased region" description="Basic and acidic residues" evidence="1">
    <location>
        <begin position="1"/>
        <end position="12"/>
    </location>
</feature>
<organism evidence="2 3">
    <name type="scientific">Morus notabilis</name>
    <dbReference type="NCBI Taxonomy" id="981085"/>
    <lineage>
        <taxon>Eukaryota</taxon>
        <taxon>Viridiplantae</taxon>
        <taxon>Streptophyta</taxon>
        <taxon>Embryophyta</taxon>
        <taxon>Tracheophyta</taxon>
        <taxon>Spermatophyta</taxon>
        <taxon>Magnoliopsida</taxon>
        <taxon>eudicotyledons</taxon>
        <taxon>Gunneridae</taxon>
        <taxon>Pentapetalae</taxon>
        <taxon>rosids</taxon>
        <taxon>fabids</taxon>
        <taxon>Rosales</taxon>
        <taxon>Moraceae</taxon>
        <taxon>Moreae</taxon>
        <taxon>Morus</taxon>
    </lineage>
</organism>
<feature type="compositionally biased region" description="Basic and acidic residues" evidence="1">
    <location>
        <begin position="53"/>
        <end position="88"/>
    </location>
</feature>
<reference evidence="3" key="1">
    <citation type="submission" date="2013-01" db="EMBL/GenBank/DDBJ databases">
        <title>Draft Genome Sequence of a Mulberry Tree, Morus notabilis C.K. Schneid.</title>
        <authorList>
            <person name="He N."/>
            <person name="Zhao S."/>
        </authorList>
    </citation>
    <scope>NUCLEOTIDE SEQUENCE</scope>
</reference>
<feature type="region of interest" description="Disordered" evidence="1">
    <location>
        <begin position="1"/>
        <end position="88"/>
    </location>
</feature>
<protein>
    <submittedName>
        <fullName evidence="2">Uncharacterized protein</fullName>
    </submittedName>
</protein>
<gene>
    <name evidence="2" type="ORF">L484_011753</name>
</gene>
<evidence type="ECO:0000313" key="2">
    <source>
        <dbReference type="EMBL" id="EXB96710.1"/>
    </source>
</evidence>
<sequence length="88" mass="10561">MEIHLRPNRIKEPATITKSWEKQLGRKRNEREEAQNKTNERERRKRQNTPEDTETKGERVGRKINNKKSDKNAPRIKPDNEKKSRVKT</sequence>
<name>W9RUP8_9ROSA</name>
<keyword evidence="3" id="KW-1185">Reference proteome</keyword>
<accession>W9RUP8</accession>
<proteinExistence type="predicted"/>
<evidence type="ECO:0000313" key="3">
    <source>
        <dbReference type="Proteomes" id="UP000030645"/>
    </source>
</evidence>